<accession>A0A443Z0U4</accession>
<evidence type="ECO:0000313" key="2">
    <source>
        <dbReference type="Proteomes" id="UP000284120"/>
    </source>
</evidence>
<organism evidence="1 2">
    <name type="scientific">Pedobacter chitinilyticus</name>
    <dbReference type="NCBI Taxonomy" id="2233776"/>
    <lineage>
        <taxon>Bacteria</taxon>
        <taxon>Pseudomonadati</taxon>
        <taxon>Bacteroidota</taxon>
        <taxon>Sphingobacteriia</taxon>
        <taxon>Sphingobacteriales</taxon>
        <taxon>Sphingobacteriaceae</taxon>
        <taxon>Pedobacter</taxon>
    </lineage>
</organism>
<gene>
    <name evidence="1" type="ORF">DPV69_02175</name>
</gene>
<name>A0A443Z0U4_9SPHI</name>
<keyword evidence="2" id="KW-1185">Reference proteome</keyword>
<dbReference type="Proteomes" id="UP000284120">
    <property type="component" value="Unassembled WGS sequence"/>
</dbReference>
<reference evidence="1 2" key="1">
    <citation type="submission" date="2018-06" db="EMBL/GenBank/DDBJ databases">
        <title>Pedobacter endophyticus sp. nov., an endophytic bacterium isolated from a leaf of Triticum aestivum.</title>
        <authorList>
            <person name="Zhang L."/>
        </authorList>
    </citation>
    <scope>NUCLEOTIDE SEQUENCE [LARGE SCALE GENOMIC DNA]</scope>
    <source>
        <strain evidence="1 2">CM134L-2</strain>
    </source>
</reference>
<dbReference type="EMBL" id="SAYW01000001">
    <property type="protein sequence ID" value="RWU10173.1"/>
    <property type="molecule type" value="Genomic_DNA"/>
</dbReference>
<dbReference type="AlphaFoldDB" id="A0A443Z0U4"/>
<proteinExistence type="predicted"/>
<dbReference type="OrthoDB" id="676889at2"/>
<evidence type="ECO:0008006" key="3">
    <source>
        <dbReference type="Google" id="ProtNLM"/>
    </source>
</evidence>
<sequence length="275" mass="32489">MKNALISISILLFLSCNQPQKQGDELKDTINAKPSEKTEEPLLLKHANQDDSYTKKSNSKENHLSKHYIQTDSLIIHTEIGETVRFSKKDINEIINNHPEFFNDIPIHPNWSYNKYVNGVDFGSEVGQDDYYLLYAYFLKQKNGSKKYASQRMRLINIYSSINSLFQKFQYGGTYFGHQHIRILGYAEYAIYIMPKEGELIDKKYNINQQKALYIKSLRQLIKDENQFDFDTPPKEKSERLKGLHQIVDELDKLITNLFYLRQAQEFQYTNYQYY</sequence>
<evidence type="ECO:0000313" key="1">
    <source>
        <dbReference type="EMBL" id="RWU10173.1"/>
    </source>
</evidence>
<dbReference type="PROSITE" id="PS51257">
    <property type="entry name" value="PROKAR_LIPOPROTEIN"/>
    <property type="match status" value="1"/>
</dbReference>
<comment type="caution">
    <text evidence="1">The sequence shown here is derived from an EMBL/GenBank/DDBJ whole genome shotgun (WGS) entry which is preliminary data.</text>
</comment>
<dbReference type="RefSeq" id="WP_128353276.1">
    <property type="nucleotide sequence ID" value="NZ_QMHN01000001.1"/>
</dbReference>
<protein>
    <recommendedName>
        <fullName evidence="3">Lipoprotein</fullName>
    </recommendedName>
</protein>